<proteinExistence type="predicted"/>
<gene>
    <name evidence="1" type="ORF">GCM10010170_082040</name>
</gene>
<organism evidence="1 2">
    <name type="scientific">Dactylosporangium salmoneum</name>
    <dbReference type="NCBI Taxonomy" id="53361"/>
    <lineage>
        <taxon>Bacteria</taxon>
        <taxon>Bacillati</taxon>
        <taxon>Actinomycetota</taxon>
        <taxon>Actinomycetes</taxon>
        <taxon>Micromonosporales</taxon>
        <taxon>Micromonosporaceae</taxon>
        <taxon>Dactylosporangium</taxon>
    </lineage>
</organism>
<dbReference type="Proteomes" id="UP001501444">
    <property type="component" value="Unassembled WGS sequence"/>
</dbReference>
<accession>A0ABN3HE11</accession>
<protein>
    <submittedName>
        <fullName evidence="1">Uncharacterized protein</fullName>
    </submittedName>
</protein>
<sequence>MVQRDARQTIRQDQQIAGLSLTITYVAGDAGPLPRAEFLHAADAVEPPPYDFDTQWLPD</sequence>
<dbReference type="RefSeq" id="WP_344618058.1">
    <property type="nucleotide sequence ID" value="NZ_BAAARV010000082.1"/>
</dbReference>
<evidence type="ECO:0000313" key="2">
    <source>
        <dbReference type="Proteomes" id="UP001501444"/>
    </source>
</evidence>
<reference evidence="1 2" key="1">
    <citation type="journal article" date="2019" name="Int. J. Syst. Evol. Microbiol.">
        <title>The Global Catalogue of Microorganisms (GCM) 10K type strain sequencing project: providing services to taxonomists for standard genome sequencing and annotation.</title>
        <authorList>
            <consortium name="The Broad Institute Genomics Platform"/>
            <consortium name="The Broad Institute Genome Sequencing Center for Infectious Disease"/>
            <person name="Wu L."/>
            <person name="Ma J."/>
        </authorList>
    </citation>
    <scope>NUCLEOTIDE SEQUENCE [LARGE SCALE GENOMIC DNA]</scope>
    <source>
        <strain evidence="1 2">JCM 3272</strain>
    </source>
</reference>
<dbReference type="EMBL" id="BAAARV010000082">
    <property type="protein sequence ID" value="GAA2377297.1"/>
    <property type="molecule type" value="Genomic_DNA"/>
</dbReference>
<name>A0ABN3HE11_9ACTN</name>
<comment type="caution">
    <text evidence="1">The sequence shown here is derived from an EMBL/GenBank/DDBJ whole genome shotgun (WGS) entry which is preliminary data.</text>
</comment>
<keyword evidence="2" id="KW-1185">Reference proteome</keyword>
<evidence type="ECO:0000313" key="1">
    <source>
        <dbReference type="EMBL" id="GAA2377297.1"/>
    </source>
</evidence>